<dbReference type="EMBL" id="OX459119">
    <property type="protein sequence ID" value="CAI9093836.1"/>
    <property type="molecule type" value="Genomic_DNA"/>
</dbReference>
<sequence length="263" mass="29013">MSDSDLRERGIPVNRRSLKGPHNPSLSPSTRRRSSSQLRRRIPRPSTKPIEFFERCSSEPVLLGAGTAGGGGDDPGQRPLTAPETEGVLCRPQTCTDIFSSPDYVSFHSPPRKSLEGYKTDSKVVINVTVEGSPGPVRVLVKLGSSVEETIKLVVNKYIEEGRTPYLDKEAVSTFELHNSYFSLECMDKADTIGDAGSRNFYLRKRSSSQSSSSSLSPDSHSDGAGYRLYCSPLISLQNSICRKINKMVRKTHKLWKLLGCLC</sequence>
<dbReference type="AlphaFoldDB" id="A0AAV1CDU8"/>
<dbReference type="Pfam" id="PF23156">
    <property type="entry name" value="DUF7054"/>
    <property type="match status" value="1"/>
</dbReference>
<dbReference type="InterPro" id="IPR055482">
    <property type="entry name" value="DUF7054"/>
</dbReference>
<evidence type="ECO:0000313" key="3">
    <source>
        <dbReference type="EMBL" id="CAI9093836.1"/>
    </source>
</evidence>
<reference evidence="3" key="1">
    <citation type="submission" date="2023-03" db="EMBL/GenBank/DDBJ databases">
        <authorList>
            <person name="Julca I."/>
        </authorList>
    </citation>
    <scope>NUCLEOTIDE SEQUENCE</scope>
</reference>
<gene>
    <name evidence="3" type="ORF">OLC1_LOCUS5157</name>
</gene>
<keyword evidence="4" id="KW-1185">Reference proteome</keyword>
<accession>A0AAV1CDU8</accession>
<proteinExistence type="predicted"/>
<evidence type="ECO:0000313" key="4">
    <source>
        <dbReference type="Proteomes" id="UP001161247"/>
    </source>
</evidence>
<dbReference type="InterPro" id="IPR040358">
    <property type="entry name" value="At4g22758-like"/>
</dbReference>
<evidence type="ECO:0000259" key="2">
    <source>
        <dbReference type="Pfam" id="PF23156"/>
    </source>
</evidence>
<feature type="compositionally biased region" description="Basic residues" evidence="1">
    <location>
        <begin position="30"/>
        <end position="43"/>
    </location>
</feature>
<organism evidence="3 4">
    <name type="scientific">Oldenlandia corymbosa var. corymbosa</name>
    <dbReference type="NCBI Taxonomy" id="529605"/>
    <lineage>
        <taxon>Eukaryota</taxon>
        <taxon>Viridiplantae</taxon>
        <taxon>Streptophyta</taxon>
        <taxon>Embryophyta</taxon>
        <taxon>Tracheophyta</taxon>
        <taxon>Spermatophyta</taxon>
        <taxon>Magnoliopsida</taxon>
        <taxon>eudicotyledons</taxon>
        <taxon>Gunneridae</taxon>
        <taxon>Pentapetalae</taxon>
        <taxon>asterids</taxon>
        <taxon>lamiids</taxon>
        <taxon>Gentianales</taxon>
        <taxon>Rubiaceae</taxon>
        <taxon>Rubioideae</taxon>
        <taxon>Spermacoceae</taxon>
        <taxon>Hedyotis-Oldenlandia complex</taxon>
        <taxon>Oldenlandia</taxon>
    </lineage>
</organism>
<feature type="compositionally biased region" description="Basic and acidic residues" evidence="1">
    <location>
        <begin position="1"/>
        <end position="10"/>
    </location>
</feature>
<evidence type="ECO:0000256" key="1">
    <source>
        <dbReference type="SAM" id="MobiDB-lite"/>
    </source>
</evidence>
<dbReference type="PANTHER" id="PTHR33270:SF6">
    <property type="entry name" value="OS02G0448600 PROTEIN"/>
    <property type="match status" value="1"/>
</dbReference>
<dbReference type="Proteomes" id="UP001161247">
    <property type="component" value="Chromosome 2"/>
</dbReference>
<feature type="domain" description="DUF7054" evidence="2">
    <location>
        <begin position="121"/>
        <end position="204"/>
    </location>
</feature>
<name>A0AAV1CDU8_OLDCO</name>
<feature type="region of interest" description="Disordered" evidence="1">
    <location>
        <begin position="63"/>
        <end position="83"/>
    </location>
</feature>
<dbReference type="PANTHER" id="PTHR33270">
    <property type="entry name" value="BNAC05G50380D PROTEIN"/>
    <property type="match status" value="1"/>
</dbReference>
<protein>
    <submittedName>
        <fullName evidence="3">OLC1v1029421C1</fullName>
    </submittedName>
</protein>
<feature type="region of interest" description="Disordered" evidence="1">
    <location>
        <begin position="1"/>
        <end position="50"/>
    </location>
</feature>